<dbReference type="InterPro" id="IPR011066">
    <property type="entry name" value="MscS_channel_C_sf"/>
</dbReference>
<dbReference type="Gene3D" id="3.30.70.100">
    <property type="match status" value="1"/>
</dbReference>
<dbReference type="InterPro" id="IPR049278">
    <property type="entry name" value="MS_channel_C"/>
</dbReference>
<comment type="function">
    <text evidence="7">May play a role in resistance to osmotic downshock.</text>
</comment>
<dbReference type="Pfam" id="PF00924">
    <property type="entry name" value="MS_channel_2nd"/>
    <property type="match status" value="1"/>
</dbReference>
<feature type="domain" description="Mechanosensitive ion channel MscS C-terminal" evidence="10">
    <location>
        <begin position="187"/>
        <end position="271"/>
    </location>
</feature>
<evidence type="ECO:0000256" key="7">
    <source>
        <dbReference type="ARBA" id="ARBA00059688"/>
    </source>
</evidence>
<keyword evidence="4 8" id="KW-0812">Transmembrane</keyword>
<feature type="transmembrane region" description="Helical" evidence="8">
    <location>
        <begin position="21"/>
        <end position="41"/>
    </location>
</feature>
<evidence type="ECO:0000259" key="10">
    <source>
        <dbReference type="Pfam" id="PF21082"/>
    </source>
</evidence>
<dbReference type="GO" id="GO:0005886">
    <property type="term" value="C:plasma membrane"/>
    <property type="evidence" value="ECO:0007669"/>
    <property type="project" value="UniProtKB-SubCell"/>
</dbReference>
<comment type="subcellular location">
    <subcellularLocation>
        <location evidence="1">Cell membrane</location>
        <topology evidence="1">Multi-pass membrane protein</topology>
    </subcellularLocation>
</comment>
<dbReference type="PANTHER" id="PTHR30460:SF0">
    <property type="entry name" value="MODERATE CONDUCTANCE MECHANOSENSITIVE CHANNEL YBIO"/>
    <property type="match status" value="1"/>
</dbReference>
<evidence type="ECO:0000313" key="12">
    <source>
        <dbReference type="EMBL" id="OZM56803.1"/>
    </source>
</evidence>
<keyword evidence="5 8" id="KW-1133">Transmembrane helix</keyword>
<evidence type="ECO:0000256" key="5">
    <source>
        <dbReference type="ARBA" id="ARBA00022989"/>
    </source>
</evidence>
<dbReference type="Gene3D" id="2.30.30.60">
    <property type="match status" value="1"/>
</dbReference>
<name>A0A263BSV6_9BACI</name>
<dbReference type="InterPro" id="IPR011014">
    <property type="entry name" value="MscS_channel_TM-2"/>
</dbReference>
<dbReference type="InterPro" id="IPR023408">
    <property type="entry name" value="MscS_beta-dom_sf"/>
</dbReference>
<evidence type="ECO:0000259" key="11">
    <source>
        <dbReference type="Pfam" id="PF21088"/>
    </source>
</evidence>
<feature type="transmembrane region" description="Helical" evidence="8">
    <location>
        <begin position="71"/>
        <end position="92"/>
    </location>
</feature>
<dbReference type="Pfam" id="PF21088">
    <property type="entry name" value="MS_channel_1st"/>
    <property type="match status" value="1"/>
</dbReference>
<feature type="domain" description="Mechanosensitive ion channel transmembrane helices 2/3" evidence="11">
    <location>
        <begin position="74"/>
        <end position="115"/>
    </location>
</feature>
<dbReference type="AlphaFoldDB" id="A0A263BSV6"/>
<evidence type="ECO:0000256" key="4">
    <source>
        <dbReference type="ARBA" id="ARBA00022692"/>
    </source>
</evidence>
<comment type="caution">
    <text evidence="12">The sequence shown here is derived from an EMBL/GenBank/DDBJ whole genome shotgun (WGS) entry which is preliminary data.</text>
</comment>
<dbReference type="PANTHER" id="PTHR30460">
    <property type="entry name" value="MODERATE CONDUCTANCE MECHANOSENSITIVE CHANNEL YBIO"/>
    <property type="match status" value="1"/>
</dbReference>
<accession>A0A263BSV6</accession>
<dbReference type="Gene3D" id="1.10.287.1260">
    <property type="match status" value="1"/>
</dbReference>
<reference evidence="13" key="1">
    <citation type="submission" date="2017-08" db="EMBL/GenBank/DDBJ databases">
        <authorList>
            <person name="Huang Z."/>
        </authorList>
    </citation>
    <scope>NUCLEOTIDE SEQUENCE [LARGE SCALE GENOMIC DNA]</scope>
    <source>
        <strain evidence="13">SA5d-4</strain>
    </source>
</reference>
<dbReference type="SUPFAM" id="SSF82861">
    <property type="entry name" value="Mechanosensitive channel protein MscS (YggB), transmembrane region"/>
    <property type="match status" value="1"/>
</dbReference>
<gene>
    <name evidence="12" type="ORF">CIB95_10130</name>
</gene>
<keyword evidence="6 8" id="KW-0472">Membrane</keyword>
<dbReference type="InterPro" id="IPR045276">
    <property type="entry name" value="YbiO_bact"/>
</dbReference>
<feature type="transmembrane region" description="Helical" evidence="8">
    <location>
        <begin position="98"/>
        <end position="118"/>
    </location>
</feature>
<keyword evidence="3" id="KW-1003">Cell membrane</keyword>
<dbReference type="InterPro" id="IPR010920">
    <property type="entry name" value="LSM_dom_sf"/>
</dbReference>
<dbReference type="FunFam" id="1.10.287.1260:FF:000005">
    <property type="entry name" value="Mechanosensitive ion channel family protein"/>
    <property type="match status" value="1"/>
</dbReference>
<sequence length="292" mass="33036">MKTTTEEFLTSLTSYQLWSEIGILLLKILGIIIVSIIVIRIGKTAIRNMFKIKKKGVLELSEKREVTLVKLLENILTYTVYFISILMILELFDIPIKSLIAGAGIIGLAVGFGAQNLVKDIITGFFIILENQFAVGDYIRTSKFEGFVEEIGFRTTKIKSWTGELHIIPNGSIVEVTNFSIHNSIAVVDVGVAYEEDIHEAENVINDLLKELPDKYESMQKPPELLGVQNLGASDVVFRVIAEVKPMEHWKTARALRKEIKNRLDERNIEIPFPRIVMYNRKEEQEGNALEG</sequence>
<organism evidence="12 13">
    <name type="scientific">Lottiidibacillus patelloidae</name>
    <dbReference type="NCBI Taxonomy" id="2670334"/>
    <lineage>
        <taxon>Bacteria</taxon>
        <taxon>Bacillati</taxon>
        <taxon>Bacillota</taxon>
        <taxon>Bacilli</taxon>
        <taxon>Bacillales</taxon>
        <taxon>Bacillaceae</taxon>
        <taxon>Lottiidibacillus</taxon>
    </lineage>
</organism>
<evidence type="ECO:0000256" key="8">
    <source>
        <dbReference type="SAM" id="Phobius"/>
    </source>
</evidence>
<proteinExistence type="inferred from homology"/>
<dbReference type="Proteomes" id="UP000217083">
    <property type="component" value="Unassembled WGS sequence"/>
</dbReference>
<dbReference type="EMBL" id="NPIA01000005">
    <property type="protein sequence ID" value="OZM56803.1"/>
    <property type="molecule type" value="Genomic_DNA"/>
</dbReference>
<evidence type="ECO:0000256" key="3">
    <source>
        <dbReference type="ARBA" id="ARBA00022475"/>
    </source>
</evidence>
<evidence type="ECO:0000256" key="6">
    <source>
        <dbReference type="ARBA" id="ARBA00023136"/>
    </source>
</evidence>
<dbReference type="GO" id="GO:0008381">
    <property type="term" value="F:mechanosensitive monoatomic ion channel activity"/>
    <property type="evidence" value="ECO:0007669"/>
    <property type="project" value="InterPro"/>
</dbReference>
<reference evidence="12 13" key="2">
    <citation type="submission" date="2017-09" db="EMBL/GenBank/DDBJ databases">
        <title>Bacillus patelloidae sp. nov., isolated from the intestinal tract of a marine limpet.</title>
        <authorList>
            <person name="Liu R."/>
            <person name="Dong C."/>
            <person name="Shao Z."/>
        </authorList>
    </citation>
    <scope>NUCLEOTIDE SEQUENCE [LARGE SCALE GENOMIC DNA]</scope>
    <source>
        <strain evidence="12 13">SA5d-4</strain>
    </source>
</reference>
<dbReference type="SUPFAM" id="SSF50182">
    <property type="entry name" value="Sm-like ribonucleoproteins"/>
    <property type="match status" value="1"/>
</dbReference>
<dbReference type="Pfam" id="PF21082">
    <property type="entry name" value="MS_channel_3rd"/>
    <property type="match status" value="1"/>
</dbReference>
<evidence type="ECO:0000256" key="1">
    <source>
        <dbReference type="ARBA" id="ARBA00004651"/>
    </source>
</evidence>
<comment type="similarity">
    <text evidence="2">Belongs to the MscS (TC 1.A.23) family.</text>
</comment>
<evidence type="ECO:0000259" key="9">
    <source>
        <dbReference type="Pfam" id="PF00924"/>
    </source>
</evidence>
<dbReference type="InterPro" id="IPR006685">
    <property type="entry name" value="MscS_channel_2nd"/>
</dbReference>
<feature type="domain" description="Mechanosensitive ion channel MscS" evidence="9">
    <location>
        <begin position="116"/>
        <end position="180"/>
    </location>
</feature>
<dbReference type="InterPro" id="IPR049142">
    <property type="entry name" value="MS_channel_1st"/>
</dbReference>
<evidence type="ECO:0000313" key="13">
    <source>
        <dbReference type="Proteomes" id="UP000217083"/>
    </source>
</evidence>
<protein>
    <submittedName>
        <fullName evidence="12">Mechanosensitive ion channel protein MscS</fullName>
    </submittedName>
</protein>
<keyword evidence="13" id="KW-1185">Reference proteome</keyword>
<evidence type="ECO:0000256" key="2">
    <source>
        <dbReference type="ARBA" id="ARBA00008017"/>
    </source>
</evidence>
<dbReference type="FunFam" id="2.30.30.60:FF:000001">
    <property type="entry name" value="MscS Mechanosensitive ion channel"/>
    <property type="match status" value="1"/>
</dbReference>
<dbReference type="SUPFAM" id="SSF82689">
    <property type="entry name" value="Mechanosensitive channel protein MscS (YggB), C-terminal domain"/>
    <property type="match status" value="1"/>
</dbReference>